<evidence type="ECO:0000256" key="1">
    <source>
        <dbReference type="SAM" id="MobiDB-lite"/>
    </source>
</evidence>
<protein>
    <submittedName>
        <fullName evidence="2">Uncharacterized protein</fullName>
    </submittedName>
</protein>
<dbReference type="EnsemblPlants" id="ORUFI05G25890.1">
    <property type="protein sequence ID" value="ORUFI05G25890.1"/>
    <property type="gene ID" value="ORUFI05G25890"/>
</dbReference>
<feature type="region of interest" description="Disordered" evidence="1">
    <location>
        <begin position="27"/>
        <end position="50"/>
    </location>
</feature>
<feature type="compositionally biased region" description="Basic and acidic residues" evidence="1">
    <location>
        <begin position="114"/>
        <end position="134"/>
    </location>
</feature>
<proteinExistence type="predicted"/>
<accession>A0A0E0PQK1</accession>
<reference evidence="2" key="2">
    <citation type="submission" date="2015-06" db="UniProtKB">
        <authorList>
            <consortium name="EnsemblPlants"/>
        </authorList>
    </citation>
    <scope>IDENTIFICATION</scope>
</reference>
<sequence length="234" mass="26217">MKSRVSSQRRSRAQRLESIAVASAARVASRRRMRRSTSSERALMRSPPRGATCARQRRGLSFLLLATSRRRAEMLAAAGRGRLAATERTSGVAKVSQRGNDRDDARSKQNLIPKRPEDAAYQREKVRLPEREGEGELPPVFAADSNPSFHAQRSRANKQNPTHPKRPEDAVYKREKGRGALPPVFTADSPERREGWRVSSSAQLRASASLVRRETQERGNKKSYRAKKSDSDSV</sequence>
<name>A0A0E0PQK1_ORYRU</name>
<reference evidence="3" key="1">
    <citation type="submission" date="2013-06" db="EMBL/GenBank/DDBJ databases">
        <authorList>
            <person name="Zhao Q."/>
        </authorList>
    </citation>
    <scope>NUCLEOTIDE SEQUENCE</scope>
    <source>
        <strain evidence="3">cv. W1943</strain>
    </source>
</reference>
<dbReference type="HOGENOM" id="CLU_1186644_0_0_1"/>
<evidence type="ECO:0000313" key="3">
    <source>
        <dbReference type="Proteomes" id="UP000008022"/>
    </source>
</evidence>
<feature type="region of interest" description="Disordered" evidence="1">
    <location>
        <begin position="81"/>
        <end position="234"/>
    </location>
</feature>
<feature type="compositionally biased region" description="Basic and acidic residues" evidence="1">
    <location>
        <begin position="165"/>
        <end position="178"/>
    </location>
</feature>
<dbReference type="Proteomes" id="UP000008022">
    <property type="component" value="Unassembled WGS sequence"/>
</dbReference>
<evidence type="ECO:0000313" key="2">
    <source>
        <dbReference type="EnsemblPlants" id="ORUFI05G25890.1"/>
    </source>
</evidence>
<dbReference type="Gramene" id="ORUFI05G25890.1">
    <property type="protein sequence ID" value="ORUFI05G25890.1"/>
    <property type="gene ID" value="ORUFI05G25890"/>
</dbReference>
<dbReference type="AlphaFoldDB" id="A0A0E0PQK1"/>
<feature type="compositionally biased region" description="Low complexity" evidence="1">
    <location>
        <begin position="197"/>
        <end position="210"/>
    </location>
</feature>
<feature type="compositionally biased region" description="Basic and acidic residues" evidence="1">
    <location>
        <begin position="211"/>
        <end position="220"/>
    </location>
</feature>
<organism evidence="2 3">
    <name type="scientific">Oryza rufipogon</name>
    <name type="common">Brownbeard rice</name>
    <name type="synonym">Asian wild rice</name>
    <dbReference type="NCBI Taxonomy" id="4529"/>
    <lineage>
        <taxon>Eukaryota</taxon>
        <taxon>Viridiplantae</taxon>
        <taxon>Streptophyta</taxon>
        <taxon>Embryophyta</taxon>
        <taxon>Tracheophyta</taxon>
        <taxon>Spermatophyta</taxon>
        <taxon>Magnoliopsida</taxon>
        <taxon>Liliopsida</taxon>
        <taxon>Poales</taxon>
        <taxon>Poaceae</taxon>
        <taxon>BOP clade</taxon>
        <taxon>Oryzoideae</taxon>
        <taxon>Oryzeae</taxon>
        <taxon>Oryzinae</taxon>
        <taxon>Oryza</taxon>
    </lineage>
</organism>
<keyword evidence="3" id="KW-1185">Reference proteome</keyword>